<keyword evidence="1 2" id="KW-0732">Signal</keyword>
<dbReference type="EMBL" id="JAGUCO010000029">
    <property type="protein sequence ID" value="MBS2100772.1"/>
    <property type="molecule type" value="Genomic_DNA"/>
</dbReference>
<protein>
    <submittedName>
        <fullName evidence="5">SLBB domain-containing protein</fullName>
    </submittedName>
</protein>
<dbReference type="PANTHER" id="PTHR33619:SF3">
    <property type="entry name" value="POLYSACCHARIDE EXPORT PROTEIN GFCE-RELATED"/>
    <property type="match status" value="1"/>
</dbReference>
<name>A0ABS5K0S3_9BACT</name>
<dbReference type="Pfam" id="PF10531">
    <property type="entry name" value="SLBB"/>
    <property type="match status" value="5"/>
</dbReference>
<evidence type="ECO:0000313" key="6">
    <source>
        <dbReference type="Proteomes" id="UP000708576"/>
    </source>
</evidence>
<gene>
    <name evidence="5" type="ORF">KEM10_20965</name>
</gene>
<proteinExistence type="predicted"/>
<comment type="caution">
    <text evidence="5">The sequence shown here is derived from an EMBL/GenBank/DDBJ whole genome shotgun (WGS) entry which is preliminary data.</text>
</comment>
<dbReference type="Gene3D" id="3.10.560.10">
    <property type="entry name" value="Outer membrane lipoprotein wza domain like"/>
    <property type="match status" value="6"/>
</dbReference>
<feature type="domain" description="Soluble ligand binding" evidence="4">
    <location>
        <begin position="232"/>
        <end position="281"/>
    </location>
</feature>
<feature type="domain" description="Polysaccharide export protein N-terminal" evidence="3">
    <location>
        <begin position="145"/>
        <end position="210"/>
    </location>
</feature>
<reference evidence="5 6" key="1">
    <citation type="journal article" date="2015" name="Int. J. Syst. Evol. Microbiol.">
        <title>Carboxylicivirga linearis sp. nov., isolated from a sea cucumber culture pond.</title>
        <authorList>
            <person name="Wang F.Q."/>
            <person name="Zhou Y.X."/>
            <person name="Lin X.Z."/>
            <person name="Chen G.J."/>
            <person name="Du Z.J."/>
        </authorList>
    </citation>
    <scope>NUCLEOTIDE SEQUENCE [LARGE SCALE GENOMIC DNA]</scope>
    <source>
        <strain evidence="5 6">FB218</strain>
    </source>
</reference>
<feature type="signal peptide" evidence="2">
    <location>
        <begin position="1"/>
        <end position="23"/>
    </location>
</feature>
<organism evidence="5 6">
    <name type="scientific">Carboxylicivirga linearis</name>
    <dbReference type="NCBI Taxonomy" id="1628157"/>
    <lineage>
        <taxon>Bacteria</taxon>
        <taxon>Pseudomonadati</taxon>
        <taxon>Bacteroidota</taxon>
        <taxon>Bacteroidia</taxon>
        <taxon>Marinilabiliales</taxon>
        <taxon>Marinilabiliaceae</taxon>
        <taxon>Carboxylicivirga</taxon>
    </lineage>
</organism>
<feature type="domain" description="Soluble ligand binding" evidence="4">
    <location>
        <begin position="316"/>
        <end position="360"/>
    </location>
</feature>
<keyword evidence="6" id="KW-1185">Reference proteome</keyword>
<evidence type="ECO:0000256" key="2">
    <source>
        <dbReference type="SAM" id="SignalP"/>
    </source>
</evidence>
<sequence length="804" mass="89760">MKELTFFVFLILFLAGFKSAAWAQNVDPRNVDVNELTDDQIIKMIREIEKRGLTESQAIALAQARGMSQSQISILKKRMNELKYSSQIGDSEMDQFGSQDLEEYDPNALSEKVPVDSTQIDQRIFGFSFFNNENLSFEPNVNIAVSPSYVIGSGDEILIDVWGMSQENYQLEVNRNGQIVIPNVGPVNVGGLTQKESAKRVFDKLTLIYRDLISDNPKTFANITLGNIKAIKVNVIGEVFTPGTYTLPGTASAFNALYLSGGPNINGSFRDIQVIRDGQVMAHLDVYEFLIKGKTNVNIPLRDGDVVLVPTFINRVKVGGEFKRDGIFEGKDDETVEDLIAYAGGFNEQAYSKRIELYRITSKQRAFKDVSYIDYAQVLIQNGDSLYAGPILERYENKVTIEGAVYRPGNYELTEGLTLKELIEKADGVREDVFLNRGLITRLNEDLTMKNISFNVSEILRGEVNFDLKREDIVTLSSINDLREIRTVKIHGEIQLPGEFDYQDDMTLSDLVFRAGGFKESASDSYIEISRRLTYDEAKTSGEKIATVYQFHISRDLRMHGEDAKFVLNPFDQVFIRRSPGFEDESIVSVLGEVNYAGQFSLASKKERLSSIIERAGGLTTDAYPQGAMLTRKVKVSQQIKRLREEMAENDTTLVFDNYGFDVVSIDLGDILKNPGSKKDIYLEAGDELIIPREIQTVKITGGVLNPVSTSYGKGLGLRKYISAGGGFAPRAMKGKVYVIYPNGAAASTKNFLFFRNYPRVMPGTEVVVPQRPEREPMPATAWIAMASALASLSLTVVTIMDKL</sequence>
<dbReference type="InterPro" id="IPR003715">
    <property type="entry name" value="Poly_export_N"/>
</dbReference>
<feature type="domain" description="Soluble ligand binding" evidence="4">
    <location>
        <begin position="398"/>
        <end position="432"/>
    </location>
</feature>
<dbReference type="InterPro" id="IPR049712">
    <property type="entry name" value="Poly_export"/>
</dbReference>
<accession>A0ABS5K0S3</accession>
<feature type="domain" description="Soluble ligand binding" evidence="4">
    <location>
        <begin position="587"/>
        <end position="635"/>
    </location>
</feature>
<dbReference type="InterPro" id="IPR019554">
    <property type="entry name" value="Soluble_ligand-bd"/>
</dbReference>
<feature type="chain" id="PRO_5046189300" evidence="2">
    <location>
        <begin position="24"/>
        <end position="804"/>
    </location>
</feature>
<dbReference type="Proteomes" id="UP000708576">
    <property type="component" value="Unassembled WGS sequence"/>
</dbReference>
<evidence type="ECO:0000256" key="1">
    <source>
        <dbReference type="ARBA" id="ARBA00022729"/>
    </source>
</evidence>
<dbReference type="PANTHER" id="PTHR33619">
    <property type="entry name" value="POLYSACCHARIDE EXPORT PROTEIN GFCE-RELATED"/>
    <property type="match status" value="1"/>
</dbReference>
<dbReference type="RefSeq" id="WP_212219276.1">
    <property type="nucleotide sequence ID" value="NZ_JAGUCO010000029.1"/>
</dbReference>
<feature type="domain" description="Soluble ligand binding" evidence="4">
    <location>
        <begin position="488"/>
        <end position="536"/>
    </location>
</feature>
<dbReference type="Pfam" id="PF02563">
    <property type="entry name" value="Poly_export"/>
    <property type="match status" value="1"/>
</dbReference>
<evidence type="ECO:0000313" key="5">
    <source>
        <dbReference type="EMBL" id="MBS2100772.1"/>
    </source>
</evidence>
<evidence type="ECO:0000259" key="3">
    <source>
        <dbReference type="Pfam" id="PF02563"/>
    </source>
</evidence>
<evidence type="ECO:0000259" key="4">
    <source>
        <dbReference type="Pfam" id="PF10531"/>
    </source>
</evidence>